<sequence>MSLSVSLEGERLRRGKILGESNSKNFGKHGKEFQITGEKGIKKSRKVTKNTFGEENNGKKVVVGVTNKKPPNMVLLVSKESSHKIHVPSIKTQVLEPVFVAANVEEIKIRRNIHTQMYLSYLKSFHDKNNQNTISNWNVKLKKRLTSGCKINSGKYMLGSDRNNSQDEVEVVDALYNLYNNVTQEILDTVNVCRDISISTL</sequence>
<dbReference type="Proteomes" id="UP000035682">
    <property type="component" value="Unplaced"/>
</dbReference>
<evidence type="ECO:0000313" key="1">
    <source>
        <dbReference type="EMBL" id="CEF68642.1"/>
    </source>
</evidence>
<accession>A0A090LFV6</accession>
<evidence type="ECO:0000313" key="4">
    <source>
        <dbReference type="WormBase" id="SRAE_2000329700"/>
    </source>
</evidence>
<dbReference type="EMBL" id="LN609529">
    <property type="protein sequence ID" value="CEF68642.1"/>
    <property type="molecule type" value="Genomic_DNA"/>
</dbReference>
<proteinExistence type="predicted"/>
<reference evidence="3" key="2">
    <citation type="submission" date="2020-12" db="UniProtKB">
        <authorList>
            <consortium name="WormBaseParasite"/>
        </authorList>
    </citation>
    <scope>IDENTIFICATION</scope>
</reference>
<gene>
    <name evidence="1 3 4" type="ORF">SRAE_2000329700</name>
</gene>
<evidence type="ECO:0000313" key="3">
    <source>
        <dbReference type="WBParaSite" id="SRAE_2000329700.1"/>
    </source>
</evidence>
<dbReference type="RefSeq" id="XP_024507842.1">
    <property type="nucleotide sequence ID" value="XM_024654475.1"/>
</dbReference>
<dbReference type="WormBase" id="SRAE_2000329700">
    <property type="protein sequence ID" value="SRP01066"/>
    <property type="gene ID" value="WBGene00263519"/>
</dbReference>
<organism evidence="1">
    <name type="scientific">Strongyloides ratti</name>
    <name type="common">Parasitic roundworm</name>
    <dbReference type="NCBI Taxonomy" id="34506"/>
    <lineage>
        <taxon>Eukaryota</taxon>
        <taxon>Metazoa</taxon>
        <taxon>Ecdysozoa</taxon>
        <taxon>Nematoda</taxon>
        <taxon>Chromadorea</taxon>
        <taxon>Rhabditida</taxon>
        <taxon>Tylenchina</taxon>
        <taxon>Panagrolaimomorpha</taxon>
        <taxon>Strongyloidoidea</taxon>
        <taxon>Strongyloididae</taxon>
        <taxon>Strongyloides</taxon>
    </lineage>
</organism>
<name>A0A090LFV6_STRRB</name>
<dbReference type="CTD" id="36381012"/>
<dbReference type="WBParaSite" id="SRAE_2000329700.1">
    <property type="protein sequence ID" value="SRAE_2000329700.1"/>
    <property type="gene ID" value="WBGene00263519"/>
</dbReference>
<keyword evidence="2" id="KW-1185">Reference proteome</keyword>
<evidence type="ECO:0000313" key="2">
    <source>
        <dbReference type="Proteomes" id="UP000035682"/>
    </source>
</evidence>
<dbReference type="AlphaFoldDB" id="A0A090LFV6"/>
<protein>
    <submittedName>
        <fullName evidence="1 3">Uncharacterized protein</fullName>
    </submittedName>
</protein>
<reference evidence="1 2" key="1">
    <citation type="submission" date="2014-09" db="EMBL/GenBank/DDBJ databases">
        <authorList>
            <person name="Martin A.A."/>
        </authorList>
    </citation>
    <scope>NUCLEOTIDE SEQUENCE</scope>
    <source>
        <strain evidence="2">ED321</strain>
        <strain evidence="1">ED321 Heterogonic</strain>
    </source>
</reference>
<dbReference type="GeneID" id="36381012"/>